<dbReference type="InterPro" id="IPR034660">
    <property type="entry name" value="DinB/YfiT-like"/>
</dbReference>
<evidence type="ECO:0000313" key="3">
    <source>
        <dbReference type="Proteomes" id="UP000198853"/>
    </source>
</evidence>
<proteinExistence type="predicted"/>
<keyword evidence="3" id="KW-1185">Reference proteome</keyword>
<gene>
    <name evidence="2" type="ORF">SAMN04488123_11145</name>
</gene>
<dbReference type="SUPFAM" id="SSF109854">
    <property type="entry name" value="DinB/YfiT-like putative metalloenzymes"/>
    <property type="match status" value="1"/>
</dbReference>
<dbReference type="Gene3D" id="1.20.120.450">
    <property type="entry name" value="dinb family like domain"/>
    <property type="match status" value="1"/>
</dbReference>
<feature type="domain" description="DinB-like" evidence="1">
    <location>
        <begin position="24"/>
        <end position="145"/>
    </location>
</feature>
<dbReference type="EMBL" id="FNEN01000011">
    <property type="protein sequence ID" value="SDJ01751.1"/>
    <property type="molecule type" value="Genomic_DNA"/>
</dbReference>
<accession>A0A1G8QAM7</accession>
<reference evidence="2 3" key="1">
    <citation type="submission" date="2016-10" db="EMBL/GenBank/DDBJ databases">
        <authorList>
            <person name="de Groot N.N."/>
        </authorList>
    </citation>
    <scope>NUCLEOTIDE SEQUENCE [LARGE SCALE GENOMIC DNA]</scope>
    <source>
        <strain evidence="2 3">DSM 21771</strain>
    </source>
</reference>
<name>A0A1G8QAM7_9BACI</name>
<evidence type="ECO:0000259" key="1">
    <source>
        <dbReference type="Pfam" id="PF12867"/>
    </source>
</evidence>
<dbReference type="OrthoDB" id="9798830at2"/>
<dbReference type="RefSeq" id="WP_090399080.1">
    <property type="nucleotide sequence ID" value="NZ_FNEN01000011.1"/>
</dbReference>
<organism evidence="2 3">
    <name type="scientific">Natribacillus halophilus</name>
    <dbReference type="NCBI Taxonomy" id="549003"/>
    <lineage>
        <taxon>Bacteria</taxon>
        <taxon>Bacillati</taxon>
        <taxon>Bacillota</taxon>
        <taxon>Bacilli</taxon>
        <taxon>Bacillales</taxon>
        <taxon>Bacillaceae</taxon>
        <taxon>Natribacillus</taxon>
    </lineage>
</organism>
<sequence length="162" mass="18550">MGAKQIFLRQLSACHDENHWFACLQQALAGVTDEEANWKRADSDHSIHEIVNHLIVYNSRCLDRFKGEPVPPIEEGNEATFQSGENLDWSVTVAQLTTMMDEWLQAISESRESMWLTPVTEESGETWGTVLANMMIHTSYHIGQIVYIRKQQGAWDVEEEAR</sequence>
<dbReference type="InterPro" id="IPR024775">
    <property type="entry name" value="DinB-like"/>
</dbReference>
<dbReference type="Pfam" id="PF12867">
    <property type="entry name" value="DinB_2"/>
    <property type="match status" value="1"/>
</dbReference>
<evidence type="ECO:0000313" key="2">
    <source>
        <dbReference type="EMBL" id="SDJ01751.1"/>
    </source>
</evidence>
<dbReference type="Proteomes" id="UP000198853">
    <property type="component" value="Unassembled WGS sequence"/>
</dbReference>
<dbReference type="AlphaFoldDB" id="A0A1G8QAM7"/>
<protein>
    <submittedName>
        <fullName evidence="2">Uncharacterized damage-inducible protein DinB (Forms a four-helix bundle)</fullName>
    </submittedName>
</protein>